<keyword evidence="5 7" id="KW-0811">Translocation</keyword>
<evidence type="ECO:0000256" key="1">
    <source>
        <dbReference type="ARBA" id="ARBA00004141"/>
    </source>
</evidence>
<feature type="transmembrane region" description="Helical" evidence="7">
    <location>
        <begin position="206"/>
        <end position="231"/>
    </location>
</feature>
<protein>
    <recommendedName>
        <fullName evidence="7">Sec-independent protein translocase protein TatC</fullName>
    </recommendedName>
</protein>
<evidence type="ECO:0000256" key="5">
    <source>
        <dbReference type="ARBA" id="ARBA00023010"/>
    </source>
</evidence>
<dbReference type="PANTHER" id="PTHR30371:SF0">
    <property type="entry name" value="SEC-INDEPENDENT PROTEIN TRANSLOCASE PROTEIN TATC, CHLOROPLASTIC-RELATED"/>
    <property type="match status" value="1"/>
</dbReference>
<keyword evidence="7" id="KW-1003">Cell membrane</keyword>
<name>A0A1I1C2H8_9PSEU</name>
<dbReference type="Pfam" id="PF00902">
    <property type="entry name" value="TatC"/>
    <property type="match status" value="1"/>
</dbReference>
<evidence type="ECO:0000256" key="6">
    <source>
        <dbReference type="ARBA" id="ARBA00023136"/>
    </source>
</evidence>
<proteinExistence type="inferred from homology"/>
<dbReference type="STRING" id="490629.SAMN05216266_118114"/>
<keyword evidence="4 7" id="KW-1133">Transmembrane helix</keyword>
<dbReference type="PANTHER" id="PTHR30371">
    <property type="entry name" value="SEC-INDEPENDENT PROTEIN TRANSLOCASE PROTEIN TATC"/>
    <property type="match status" value="1"/>
</dbReference>
<comment type="function">
    <text evidence="7">Part of the twin-arginine translocation (Tat) system that transports large folded proteins containing a characteristic twin-arginine motif in their signal peptide across membranes. Together with TatB, TatC is part of a receptor directly interacting with Tat signal peptides.</text>
</comment>
<keyword evidence="6 7" id="KW-0472">Membrane</keyword>
<dbReference type="Proteomes" id="UP000243799">
    <property type="component" value="Unassembled WGS sequence"/>
</dbReference>
<feature type="transmembrane region" description="Helical" evidence="7">
    <location>
        <begin position="55"/>
        <end position="73"/>
    </location>
</feature>
<feature type="transmembrane region" description="Helical" evidence="7">
    <location>
        <begin position="243"/>
        <end position="260"/>
    </location>
</feature>
<feature type="transmembrane region" description="Helical" evidence="7">
    <location>
        <begin position="160"/>
        <end position="186"/>
    </location>
</feature>
<feature type="transmembrane region" description="Helical" evidence="7">
    <location>
        <begin position="127"/>
        <end position="148"/>
    </location>
</feature>
<accession>A0A1I1C2H8</accession>
<dbReference type="InterPro" id="IPR002033">
    <property type="entry name" value="TatC"/>
</dbReference>
<evidence type="ECO:0000313" key="9">
    <source>
        <dbReference type="EMBL" id="SFB55000.1"/>
    </source>
</evidence>
<dbReference type="PROSITE" id="PS01218">
    <property type="entry name" value="TATC"/>
    <property type="match status" value="1"/>
</dbReference>
<keyword evidence="7" id="KW-0813">Transport</keyword>
<dbReference type="GO" id="GO:0033281">
    <property type="term" value="C:TAT protein transport complex"/>
    <property type="evidence" value="ECO:0007669"/>
    <property type="project" value="UniProtKB-UniRule"/>
</dbReference>
<dbReference type="NCBIfam" id="TIGR00945">
    <property type="entry name" value="tatC"/>
    <property type="match status" value="1"/>
</dbReference>
<organism evidence="9 10">
    <name type="scientific">Amycolatopsis marina</name>
    <dbReference type="NCBI Taxonomy" id="490629"/>
    <lineage>
        <taxon>Bacteria</taxon>
        <taxon>Bacillati</taxon>
        <taxon>Actinomycetota</taxon>
        <taxon>Actinomycetes</taxon>
        <taxon>Pseudonocardiales</taxon>
        <taxon>Pseudonocardiaceae</taxon>
        <taxon>Amycolatopsis</taxon>
    </lineage>
</organism>
<dbReference type="InterPro" id="IPR019820">
    <property type="entry name" value="Sec-indep_translocase_CS"/>
</dbReference>
<comment type="subunit">
    <text evidence="7">The Tat system comprises two distinct complexes: a TatABC complex, containing multiple copies of TatA, TatB and TatC subunits, and a separate TatA complex, containing only TatA subunits. Substrates initially bind to the TatABC complex, which probably triggers association of the separate TatA complex to form the active translocon.</text>
</comment>
<dbReference type="EMBL" id="FOKG01000018">
    <property type="protein sequence ID" value="SFB55000.1"/>
    <property type="molecule type" value="Genomic_DNA"/>
</dbReference>
<evidence type="ECO:0000256" key="8">
    <source>
        <dbReference type="SAM" id="MobiDB-lite"/>
    </source>
</evidence>
<sequence>MPSGRAALIRTELAVADPASDKRERRGTRRRRSRRYNPDGTMTLIEHVYEFRRRLAYGLLSVVLGGIVGFIWFEISVGRLPSLGTLMTGPYCDLPSSGPDKLRVQFDETCTLLQTQPFESFMIQLKVGIAAGMVLVAPLWLYQVWAFIAPGLYSKERKYALTFVGFASILFAAGALLAYLLVPGALKFLVGFGGDVFSTALTGDKYISFVLALLFIFGVSFELPLLMVMLNRVGILKYDQLKRWRRGIIMGLFVFAAFATPGNDPFSMLALALALVLLAELAIQISRLHDRKLAKQRRAEGLENLADDEAAPFEYTPSSVDDEPSATPGAGRSKTDDVT</sequence>
<feature type="region of interest" description="Disordered" evidence="8">
    <location>
        <begin position="304"/>
        <end position="339"/>
    </location>
</feature>
<keyword evidence="10" id="KW-1185">Reference proteome</keyword>
<reference evidence="10" key="1">
    <citation type="submission" date="2016-10" db="EMBL/GenBank/DDBJ databases">
        <authorList>
            <person name="Varghese N."/>
            <person name="Submissions S."/>
        </authorList>
    </citation>
    <scope>NUCLEOTIDE SEQUENCE [LARGE SCALE GENOMIC DNA]</scope>
    <source>
        <strain evidence="10">CGMCC 4.3568</strain>
    </source>
</reference>
<gene>
    <name evidence="7" type="primary">tatC</name>
    <name evidence="9" type="ORF">SAMN05216266_118114</name>
</gene>
<evidence type="ECO:0000313" key="10">
    <source>
        <dbReference type="Proteomes" id="UP000243799"/>
    </source>
</evidence>
<evidence type="ECO:0000256" key="7">
    <source>
        <dbReference type="HAMAP-Rule" id="MF_00902"/>
    </source>
</evidence>
<feature type="transmembrane region" description="Helical" evidence="7">
    <location>
        <begin position="266"/>
        <end position="288"/>
    </location>
</feature>
<dbReference type="PRINTS" id="PR01840">
    <property type="entry name" value="TATCFAMILY"/>
</dbReference>
<keyword evidence="3 7" id="KW-0653">Protein transport</keyword>
<keyword evidence="2 7" id="KW-0812">Transmembrane</keyword>
<dbReference type="GO" id="GO:0065002">
    <property type="term" value="P:intracellular protein transmembrane transport"/>
    <property type="evidence" value="ECO:0007669"/>
    <property type="project" value="TreeGrafter"/>
</dbReference>
<evidence type="ECO:0000256" key="3">
    <source>
        <dbReference type="ARBA" id="ARBA00022927"/>
    </source>
</evidence>
<evidence type="ECO:0000256" key="2">
    <source>
        <dbReference type="ARBA" id="ARBA00022692"/>
    </source>
</evidence>
<dbReference type="HAMAP" id="MF_00902">
    <property type="entry name" value="TatC"/>
    <property type="match status" value="1"/>
</dbReference>
<comment type="similarity">
    <text evidence="7">Belongs to the TatC family.</text>
</comment>
<dbReference type="GO" id="GO:0009977">
    <property type="term" value="F:proton motive force dependent protein transmembrane transporter activity"/>
    <property type="evidence" value="ECO:0007669"/>
    <property type="project" value="TreeGrafter"/>
</dbReference>
<evidence type="ECO:0000256" key="4">
    <source>
        <dbReference type="ARBA" id="ARBA00022989"/>
    </source>
</evidence>
<comment type="subcellular location">
    <subcellularLocation>
        <location evidence="7">Cell membrane</location>
        <topology evidence="7">Multi-pass membrane protein</topology>
    </subcellularLocation>
    <subcellularLocation>
        <location evidence="1">Membrane</location>
        <topology evidence="1">Multi-pass membrane protein</topology>
    </subcellularLocation>
</comment>
<dbReference type="AlphaFoldDB" id="A0A1I1C2H8"/>
<dbReference type="GO" id="GO:0043953">
    <property type="term" value="P:protein transport by the Tat complex"/>
    <property type="evidence" value="ECO:0007669"/>
    <property type="project" value="UniProtKB-UniRule"/>
</dbReference>